<dbReference type="GO" id="GO:0004803">
    <property type="term" value="F:transposase activity"/>
    <property type="evidence" value="ECO:0007669"/>
    <property type="project" value="InterPro"/>
</dbReference>
<dbReference type="GO" id="GO:0003677">
    <property type="term" value="F:DNA binding"/>
    <property type="evidence" value="ECO:0007669"/>
    <property type="project" value="InterPro"/>
</dbReference>
<name>A0A1Y2SDX7_9GAMM</name>
<gene>
    <name evidence="2" type="ORF">Xvie_01547</name>
</gene>
<reference evidence="2 3" key="1">
    <citation type="submission" date="2016-10" db="EMBL/GenBank/DDBJ databases">
        <title>Systematic genetic and metabolomic analysis of Xenorhabdus and Photorhabdus spp., highlights the requirements for a dual symbiotic and pathogenic life style.</title>
        <authorList>
            <person name="Tobias N.J."/>
            <person name="Wolff H."/>
            <person name="Djahanschiri B."/>
            <person name="Pidot S.J."/>
            <person name="Stinear T.P."/>
            <person name="Ebersberger I."/>
            <person name="Bode H.B."/>
        </authorList>
    </citation>
    <scope>NUCLEOTIDE SEQUENCE [LARGE SCALE GENOMIC DNA]</scope>
    <source>
        <strain evidence="2 3">DSM 22392</strain>
    </source>
</reference>
<evidence type="ECO:0000313" key="2">
    <source>
        <dbReference type="EMBL" id="OTA16868.1"/>
    </source>
</evidence>
<dbReference type="SUPFAM" id="SSF46689">
    <property type="entry name" value="Homeodomain-like"/>
    <property type="match status" value="1"/>
</dbReference>
<evidence type="ECO:0000256" key="1">
    <source>
        <dbReference type="ARBA" id="ARBA00009964"/>
    </source>
</evidence>
<dbReference type="RefSeq" id="WP_086108743.1">
    <property type="nucleotide sequence ID" value="NZ_CAWNGD010000106.1"/>
</dbReference>
<accession>A0A1Y2SDX7</accession>
<dbReference type="InterPro" id="IPR002514">
    <property type="entry name" value="Transposase_8"/>
</dbReference>
<dbReference type="EMBL" id="MUBJ01000006">
    <property type="protein sequence ID" value="OTA16868.1"/>
    <property type="molecule type" value="Genomic_DNA"/>
</dbReference>
<dbReference type="GO" id="GO:0006313">
    <property type="term" value="P:DNA transposition"/>
    <property type="evidence" value="ECO:0007669"/>
    <property type="project" value="InterPro"/>
</dbReference>
<dbReference type="AlphaFoldDB" id="A0A1Y2SDX7"/>
<evidence type="ECO:0000313" key="3">
    <source>
        <dbReference type="Proteomes" id="UP000194350"/>
    </source>
</evidence>
<dbReference type="Pfam" id="PF01527">
    <property type="entry name" value="HTH_Tnp_1"/>
    <property type="match status" value="1"/>
</dbReference>
<keyword evidence="3" id="KW-1185">Reference proteome</keyword>
<proteinExistence type="inferred from homology"/>
<dbReference type="OrthoDB" id="6448171at2"/>
<dbReference type="InterPro" id="IPR009057">
    <property type="entry name" value="Homeodomain-like_sf"/>
</dbReference>
<dbReference type="Proteomes" id="UP000194350">
    <property type="component" value="Unassembled WGS sequence"/>
</dbReference>
<comment type="caution">
    <text evidence="2">The sequence shown here is derived from an EMBL/GenBank/DDBJ whole genome shotgun (WGS) entry which is preliminary data.</text>
</comment>
<organism evidence="2 3">
    <name type="scientific">Xenorhabdus vietnamensis</name>
    <dbReference type="NCBI Taxonomy" id="351656"/>
    <lineage>
        <taxon>Bacteria</taxon>
        <taxon>Pseudomonadati</taxon>
        <taxon>Pseudomonadota</taxon>
        <taxon>Gammaproteobacteria</taxon>
        <taxon>Enterobacterales</taxon>
        <taxon>Morganellaceae</taxon>
        <taxon>Xenorhabdus</taxon>
    </lineage>
</organism>
<protein>
    <submittedName>
        <fullName evidence="2">Transposase</fullName>
    </submittedName>
</protein>
<comment type="similarity">
    <text evidence="1">Belongs to the transposase 8 family.</text>
</comment>
<sequence length="83" mass="9740">MPRYPTEFKRAIQEKIISPRSVSISFLAKTLGISKSTLYRWLREAMEMTNKFPREKIKHPEQTMSLKSTQELLQITITTVIKI</sequence>